<dbReference type="GO" id="GO:0055085">
    <property type="term" value="P:transmembrane transport"/>
    <property type="evidence" value="ECO:0007669"/>
    <property type="project" value="InterPro"/>
</dbReference>
<comment type="caution">
    <text evidence="9">The sequence shown here is derived from an EMBL/GenBank/DDBJ whole genome shotgun (WGS) entry which is preliminary data.</text>
</comment>
<keyword evidence="5 7" id="KW-1133">Transmembrane helix</keyword>
<keyword evidence="6 7" id="KW-0472">Membrane</keyword>
<feature type="transmembrane region" description="Helical" evidence="7">
    <location>
        <begin position="145"/>
        <end position="163"/>
    </location>
</feature>
<feature type="transmembrane region" description="Helical" evidence="7">
    <location>
        <begin position="112"/>
        <end position="133"/>
    </location>
</feature>
<evidence type="ECO:0000256" key="7">
    <source>
        <dbReference type="RuleBase" id="RU363032"/>
    </source>
</evidence>
<dbReference type="PROSITE" id="PS51257">
    <property type="entry name" value="PROKAR_LIPOPROTEIN"/>
    <property type="match status" value="1"/>
</dbReference>
<dbReference type="AlphaFoldDB" id="A0A926E756"/>
<dbReference type="CDD" id="cd06261">
    <property type="entry name" value="TM_PBP2"/>
    <property type="match status" value="1"/>
</dbReference>
<feature type="domain" description="ABC transmembrane type-1" evidence="8">
    <location>
        <begin position="77"/>
        <end position="266"/>
    </location>
</feature>
<name>A0A926E756_9FIRM</name>
<organism evidence="9 10">
    <name type="scientific">Fumia xinanensis</name>
    <dbReference type="NCBI Taxonomy" id="2763659"/>
    <lineage>
        <taxon>Bacteria</taxon>
        <taxon>Bacillati</taxon>
        <taxon>Bacillota</taxon>
        <taxon>Clostridia</taxon>
        <taxon>Eubacteriales</taxon>
        <taxon>Oscillospiraceae</taxon>
        <taxon>Fumia</taxon>
    </lineage>
</organism>
<feature type="transmembrane region" description="Helical" evidence="7">
    <location>
        <begin position="242"/>
        <end position="266"/>
    </location>
</feature>
<dbReference type="PROSITE" id="PS50928">
    <property type="entry name" value="ABC_TM1"/>
    <property type="match status" value="1"/>
</dbReference>
<protein>
    <submittedName>
        <fullName evidence="9">Carbohydrate ABC transporter permease</fullName>
    </submittedName>
</protein>
<dbReference type="Proteomes" id="UP000610760">
    <property type="component" value="Unassembled WGS sequence"/>
</dbReference>
<dbReference type="InterPro" id="IPR000515">
    <property type="entry name" value="MetI-like"/>
</dbReference>
<keyword evidence="4 7" id="KW-0812">Transmembrane</keyword>
<evidence type="ECO:0000313" key="9">
    <source>
        <dbReference type="EMBL" id="MBC8560918.1"/>
    </source>
</evidence>
<feature type="transmembrane region" description="Helical" evidence="7">
    <location>
        <begin position="200"/>
        <end position="222"/>
    </location>
</feature>
<evidence type="ECO:0000259" key="8">
    <source>
        <dbReference type="PROSITE" id="PS50928"/>
    </source>
</evidence>
<evidence type="ECO:0000256" key="1">
    <source>
        <dbReference type="ARBA" id="ARBA00004651"/>
    </source>
</evidence>
<gene>
    <name evidence="9" type="ORF">H8710_12660</name>
</gene>
<dbReference type="GO" id="GO:0005886">
    <property type="term" value="C:plasma membrane"/>
    <property type="evidence" value="ECO:0007669"/>
    <property type="project" value="UniProtKB-SubCell"/>
</dbReference>
<evidence type="ECO:0000256" key="6">
    <source>
        <dbReference type="ARBA" id="ARBA00023136"/>
    </source>
</evidence>
<dbReference type="RefSeq" id="WP_249296211.1">
    <property type="nucleotide sequence ID" value="NZ_JACRSV010000005.1"/>
</dbReference>
<evidence type="ECO:0000256" key="2">
    <source>
        <dbReference type="ARBA" id="ARBA00022448"/>
    </source>
</evidence>
<evidence type="ECO:0000313" key="10">
    <source>
        <dbReference type="Proteomes" id="UP000610760"/>
    </source>
</evidence>
<keyword evidence="2 7" id="KW-0813">Transport</keyword>
<dbReference type="Gene3D" id="1.10.3720.10">
    <property type="entry name" value="MetI-like"/>
    <property type="match status" value="1"/>
</dbReference>
<evidence type="ECO:0000256" key="5">
    <source>
        <dbReference type="ARBA" id="ARBA00022989"/>
    </source>
</evidence>
<keyword evidence="10" id="KW-1185">Reference proteome</keyword>
<accession>A0A926E756</accession>
<proteinExistence type="inferred from homology"/>
<comment type="similarity">
    <text evidence="7">Belongs to the binding-protein-dependent transport system permease family.</text>
</comment>
<reference evidence="9" key="1">
    <citation type="submission" date="2020-08" db="EMBL/GenBank/DDBJ databases">
        <title>Genome public.</title>
        <authorList>
            <person name="Liu C."/>
            <person name="Sun Q."/>
        </authorList>
    </citation>
    <scope>NUCLEOTIDE SEQUENCE</scope>
    <source>
        <strain evidence="9">NSJ-33</strain>
    </source>
</reference>
<dbReference type="PANTHER" id="PTHR43744">
    <property type="entry name" value="ABC TRANSPORTER PERMEASE PROTEIN MG189-RELATED-RELATED"/>
    <property type="match status" value="1"/>
</dbReference>
<feature type="transmembrane region" description="Helical" evidence="7">
    <location>
        <begin position="12"/>
        <end position="31"/>
    </location>
</feature>
<dbReference type="SUPFAM" id="SSF161098">
    <property type="entry name" value="MetI-like"/>
    <property type="match status" value="1"/>
</dbReference>
<evidence type="ECO:0000256" key="4">
    <source>
        <dbReference type="ARBA" id="ARBA00022692"/>
    </source>
</evidence>
<dbReference type="EMBL" id="JACRSV010000005">
    <property type="protein sequence ID" value="MBC8560918.1"/>
    <property type="molecule type" value="Genomic_DNA"/>
</dbReference>
<sequence length="280" mass="31591">MKLSGRKLTYNIFAYVLLVLFSCVFIIPLLWQVATSLKYPSDVFNTSAGMLRSLIPERVRFQNYPDALTRIPFFNYLLNTLIVAVIPVLGQVISSSLAAYSFTKIPWKGGKVLFLIALSTMMLPSQVTMIPLYATWVKFHAINTFWPLILPSFFGGAYNIFLLKQFYSTIPSSYLDAARIDGAGEFTILTRIMMPLSKPILTTISLFTFIGGWNEFMGPLLYLESDHYTLAIGLQVFMQENASQWELLMAASTVFIIPLIVIFFLGQKQFVSGIVMTGFK</sequence>
<feature type="transmembrane region" description="Helical" evidence="7">
    <location>
        <begin position="76"/>
        <end position="100"/>
    </location>
</feature>
<dbReference type="PANTHER" id="PTHR43744:SF12">
    <property type="entry name" value="ABC TRANSPORTER PERMEASE PROTEIN MG189-RELATED"/>
    <property type="match status" value="1"/>
</dbReference>
<dbReference type="Pfam" id="PF00528">
    <property type="entry name" value="BPD_transp_1"/>
    <property type="match status" value="1"/>
</dbReference>
<dbReference type="InterPro" id="IPR035906">
    <property type="entry name" value="MetI-like_sf"/>
</dbReference>
<comment type="subcellular location">
    <subcellularLocation>
        <location evidence="1 7">Cell membrane</location>
        <topology evidence="1 7">Multi-pass membrane protein</topology>
    </subcellularLocation>
</comment>
<keyword evidence="3" id="KW-1003">Cell membrane</keyword>
<evidence type="ECO:0000256" key="3">
    <source>
        <dbReference type="ARBA" id="ARBA00022475"/>
    </source>
</evidence>